<evidence type="ECO:0000313" key="4">
    <source>
        <dbReference type="Proteomes" id="UP001370348"/>
    </source>
</evidence>
<feature type="chain" id="PRO_5046960715" evidence="1">
    <location>
        <begin position="20"/>
        <end position="169"/>
    </location>
</feature>
<dbReference type="InterPro" id="IPR004864">
    <property type="entry name" value="LEA_2"/>
</dbReference>
<sequence>MRTLALGAFLAVAALPLLGCSKPQPPQITVIDAKVTGIDLAGLTVDVHAEAVNPNKFPLMLQSVTGSATLDGKYELGAVTVTKPVTLPAGERTAISAPLTMKWQNVTTLASLVAGAESIPFTVKGDAAIGGEKLQVSVPFQVQGTLTRAQITQSALRSIPTLPGFPPAP</sequence>
<dbReference type="SMART" id="SM00769">
    <property type="entry name" value="WHy"/>
    <property type="match status" value="1"/>
</dbReference>
<gene>
    <name evidence="3" type="ORF">LZC94_30100</name>
</gene>
<name>A0ABZ2LMG0_9BACT</name>
<proteinExistence type="predicted"/>
<keyword evidence="4" id="KW-1185">Reference proteome</keyword>
<keyword evidence="1" id="KW-0732">Signal</keyword>
<evidence type="ECO:0000259" key="2">
    <source>
        <dbReference type="SMART" id="SM00769"/>
    </source>
</evidence>
<evidence type="ECO:0000313" key="3">
    <source>
        <dbReference type="EMBL" id="WXB12093.1"/>
    </source>
</evidence>
<feature type="domain" description="Water stress and hypersensitive response" evidence="2">
    <location>
        <begin position="28"/>
        <end position="146"/>
    </location>
</feature>
<dbReference type="InterPro" id="IPR013990">
    <property type="entry name" value="WHy-dom"/>
</dbReference>
<dbReference type="Pfam" id="PF03168">
    <property type="entry name" value="LEA_2"/>
    <property type="match status" value="1"/>
</dbReference>
<dbReference type="SUPFAM" id="SSF117070">
    <property type="entry name" value="LEA14-like"/>
    <property type="match status" value="1"/>
</dbReference>
<protein>
    <submittedName>
        <fullName evidence="3">LEA type 2 family protein</fullName>
    </submittedName>
</protein>
<dbReference type="RefSeq" id="WP_394821712.1">
    <property type="nucleotide sequence ID" value="NZ_CP089984.1"/>
</dbReference>
<dbReference type="Proteomes" id="UP001370348">
    <property type="component" value="Chromosome"/>
</dbReference>
<evidence type="ECO:0000256" key="1">
    <source>
        <dbReference type="SAM" id="SignalP"/>
    </source>
</evidence>
<dbReference type="EMBL" id="CP089984">
    <property type="protein sequence ID" value="WXB12093.1"/>
    <property type="molecule type" value="Genomic_DNA"/>
</dbReference>
<organism evidence="3 4">
    <name type="scientific">Pendulispora albinea</name>
    <dbReference type="NCBI Taxonomy" id="2741071"/>
    <lineage>
        <taxon>Bacteria</taxon>
        <taxon>Pseudomonadati</taxon>
        <taxon>Myxococcota</taxon>
        <taxon>Myxococcia</taxon>
        <taxon>Myxococcales</taxon>
        <taxon>Sorangiineae</taxon>
        <taxon>Pendulisporaceae</taxon>
        <taxon>Pendulispora</taxon>
    </lineage>
</organism>
<dbReference type="Gene3D" id="2.60.40.1820">
    <property type="match status" value="1"/>
</dbReference>
<accession>A0ABZ2LMG0</accession>
<feature type="signal peptide" evidence="1">
    <location>
        <begin position="1"/>
        <end position="19"/>
    </location>
</feature>
<reference evidence="3 4" key="1">
    <citation type="submission" date="2021-12" db="EMBL/GenBank/DDBJ databases">
        <title>Discovery of the Pendulisporaceae a myxobacterial family with distinct sporulation behavior and unique specialized metabolism.</title>
        <authorList>
            <person name="Garcia R."/>
            <person name="Popoff A."/>
            <person name="Bader C.D."/>
            <person name="Loehr J."/>
            <person name="Walesch S."/>
            <person name="Walt C."/>
            <person name="Boldt J."/>
            <person name="Bunk B."/>
            <person name="Haeckl F.J.F.P.J."/>
            <person name="Gunesch A.P."/>
            <person name="Birkelbach J."/>
            <person name="Nuebel U."/>
            <person name="Pietschmann T."/>
            <person name="Bach T."/>
            <person name="Mueller R."/>
        </authorList>
    </citation>
    <scope>NUCLEOTIDE SEQUENCE [LARGE SCALE GENOMIC DNA]</scope>
    <source>
        <strain evidence="3 4">MSr11954</strain>
    </source>
</reference>